<feature type="transmembrane region" description="Helical" evidence="10">
    <location>
        <begin position="344"/>
        <end position="367"/>
    </location>
</feature>
<dbReference type="InterPro" id="IPR047984">
    <property type="entry name" value="XylE-like"/>
</dbReference>
<organism evidence="12 13">
    <name type="scientific">Flaviaesturariibacter aridisoli</name>
    <dbReference type="NCBI Taxonomy" id="2545761"/>
    <lineage>
        <taxon>Bacteria</taxon>
        <taxon>Pseudomonadati</taxon>
        <taxon>Bacteroidota</taxon>
        <taxon>Chitinophagia</taxon>
        <taxon>Chitinophagales</taxon>
        <taxon>Chitinophagaceae</taxon>
        <taxon>Flaviaestuariibacter</taxon>
    </lineage>
</organism>
<dbReference type="InterPro" id="IPR020846">
    <property type="entry name" value="MFS_dom"/>
</dbReference>
<keyword evidence="5" id="KW-0762">Sugar transport</keyword>
<feature type="transmembrane region" description="Helical" evidence="10">
    <location>
        <begin position="76"/>
        <end position="93"/>
    </location>
</feature>
<dbReference type="AlphaFoldDB" id="A0A4V2WM96"/>
<dbReference type="InterPro" id="IPR005828">
    <property type="entry name" value="MFS_sugar_transport-like"/>
</dbReference>
<evidence type="ECO:0000313" key="13">
    <source>
        <dbReference type="Proteomes" id="UP000295164"/>
    </source>
</evidence>
<feature type="transmembrane region" description="Helical" evidence="10">
    <location>
        <begin position="46"/>
        <end position="64"/>
    </location>
</feature>
<keyword evidence="7 10" id="KW-1133">Transmembrane helix</keyword>
<evidence type="ECO:0000256" key="6">
    <source>
        <dbReference type="ARBA" id="ARBA00022692"/>
    </source>
</evidence>
<dbReference type="Proteomes" id="UP000295164">
    <property type="component" value="Unassembled WGS sequence"/>
</dbReference>
<feature type="transmembrane region" description="Helical" evidence="10">
    <location>
        <begin position="99"/>
        <end position="122"/>
    </location>
</feature>
<keyword evidence="13" id="KW-1185">Reference proteome</keyword>
<dbReference type="InterPro" id="IPR003663">
    <property type="entry name" value="Sugar/inositol_transpt"/>
</dbReference>
<dbReference type="InterPro" id="IPR005829">
    <property type="entry name" value="Sugar_transporter_CS"/>
</dbReference>
<dbReference type="PANTHER" id="PTHR48023:SF4">
    <property type="entry name" value="D-XYLOSE-PROTON SYMPORTER-LIKE 2"/>
    <property type="match status" value="1"/>
</dbReference>
<dbReference type="GO" id="GO:0022857">
    <property type="term" value="F:transmembrane transporter activity"/>
    <property type="evidence" value="ECO:0007669"/>
    <property type="project" value="InterPro"/>
</dbReference>
<dbReference type="Pfam" id="PF00083">
    <property type="entry name" value="Sugar_tr"/>
    <property type="match status" value="1"/>
</dbReference>
<feature type="transmembrane region" description="Helical" evidence="10">
    <location>
        <begin position="379"/>
        <end position="402"/>
    </location>
</feature>
<evidence type="ECO:0000256" key="3">
    <source>
        <dbReference type="ARBA" id="ARBA00022448"/>
    </source>
</evidence>
<feature type="transmembrane region" description="Helical" evidence="10">
    <location>
        <begin position="317"/>
        <end position="338"/>
    </location>
</feature>
<evidence type="ECO:0000256" key="1">
    <source>
        <dbReference type="ARBA" id="ARBA00004651"/>
    </source>
</evidence>
<keyword evidence="8 10" id="KW-0472">Membrane</keyword>
<dbReference type="PROSITE" id="PS50850">
    <property type="entry name" value="MFS"/>
    <property type="match status" value="1"/>
</dbReference>
<keyword evidence="6 10" id="KW-0812">Transmembrane</keyword>
<feature type="transmembrane region" description="Helical" evidence="10">
    <location>
        <begin position="414"/>
        <end position="432"/>
    </location>
</feature>
<protein>
    <submittedName>
        <fullName evidence="12">MFS transporter</fullName>
    </submittedName>
</protein>
<feature type="domain" description="Major facilitator superfamily (MFS) profile" evidence="11">
    <location>
        <begin position="10"/>
        <end position="440"/>
    </location>
</feature>
<dbReference type="Gene3D" id="1.20.1250.20">
    <property type="entry name" value="MFS general substrate transporter like domains"/>
    <property type="match status" value="1"/>
</dbReference>
<feature type="transmembrane region" description="Helical" evidence="10">
    <location>
        <begin position="293"/>
        <end position="310"/>
    </location>
</feature>
<evidence type="ECO:0000256" key="9">
    <source>
        <dbReference type="RuleBase" id="RU003346"/>
    </source>
</evidence>
<evidence type="ECO:0000256" key="10">
    <source>
        <dbReference type="SAM" id="Phobius"/>
    </source>
</evidence>
<comment type="similarity">
    <text evidence="2 9">Belongs to the major facilitator superfamily. Sugar transporter (TC 2.A.1.1) family.</text>
</comment>
<proteinExistence type="inferred from homology"/>
<dbReference type="PROSITE" id="PS00216">
    <property type="entry name" value="SUGAR_TRANSPORT_1"/>
    <property type="match status" value="1"/>
</dbReference>
<evidence type="ECO:0000256" key="4">
    <source>
        <dbReference type="ARBA" id="ARBA00022475"/>
    </source>
</evidence>
<reference evidence="12 13" key="1">
    <citation type="submission" date="2019-03" db="EMBL/GenBank/DDBJ databases">
        <authorList>
            <person name="Kim M.K.M."/>
        </authorList>
    </citation>
    <scope>NUCLEOTIDE SEQUENCE [LARGE SCALE GENOMIC DNA]</scope>
    <source>
        <strain evidence="12 13">17J68-15</strain>
    </source>
</reference>
<evidence type="ECO:0000256" key="7">
    <source>
        <dbReference type="ARBA" id="ARBA00022989"/>
    </source>
</evidence>
<evidence type="ECO:0000256" key="5">
    <source>
        <dbReference type="ARBA" id="ARBA00022597"/>
    </source>
</evidence>
<feature type="transmembrane region" description="Helical" evidence="10">
    <location>
        <begin position="250"/>
        <end position="273"/>
    </location>
</feature>
<dbReference type="InterPro" id="IPR036259">
    <property type="entry name" value="MFS_trans_sf"/>
</dbReference>
<gene>
    <name evidence="12" type="ORF">E0486_16155</name>
</gene>
<comment type="caution">
    <text evidence="12">The sequence shown here is derived from an EMBL/GenBank/DDBJ whole genome shotgun (WGS) entry which is preliminary data.</text>
</comment>
<comment type="subcellular location">
    <subcellularLocation>
        <location evidence="1">Cell membrane</location>
        <topology evidence="1">Multi-pass membrane protein</topology>
    </subcellularLocation>
</comment>
<evidence type="ECO:0000256" key="8">
    <source>
        <dbReference type="ARBA" id="ARBA00023136"/>
    </source>
</evidence>
<dbReference type="OrthoDB" id="9783823at2"/>
<evidence type="ECO:0000259" key="11">
    <source>
        <dbReference type="PROSITE" id="PS50850"/>
    </source>
</evidence>
<dbReference type="PANTHER" id="PTHR48023">
    <property type="entry name" value="D-XYLOSE-PROTON SYMPORTER-LIKE 2"/>
    <property type="match status" value="1"/>
</dbReference>
<name>A0A4V2WM96_9BACT</name>
<feature type="transmembrane region" description="Helical" evidence="10">
    <location>
        <begin position="134"/>
        <end position="157"/>
    </location>
</feature>
<dbReference type="EMBL" id="SKFH01000039">
    <property type="protein sequence ID" value="TCZ67071.1"/>
    <property type="molecule type" value="Genomic_DNA"/>
</dbReference>
<evidence type="ECO:0000256" key="2">
    <source>
        <dbReference type="ARBA" id="ARBA00010992"/>
    </source>
</evidence>
<accession>A0A4V2WM96</accession>
<dbReference type="InterPro" id="IPR050820">
    <property type="entry name" value="MFS_Sugar_Transporter"/>
</dbReference>
<dbReference type="PRINTS" id="PR00171">
    <property type="entry name" value="SUGRTRNSPORT"/>
</dbReference>
<dbReference type="FunFam" id="1.20.1250.20:FF:000122">
    <property type="entry name" value="D-xylose transporter XylE"/>
    <property type="match status" value="1"/>
</dbReference>
<evidence type="ECO:0000313" key="12">
    <source>
        <dbReference type="EMBL" id="TCZ67071.1"/>
    </source>
</evidence>
<dbReference type="SUPFAM" id="SSF103473">
    <property type="entry name" value="MFS general substrate transporter"/>
    <property type="match status" value="1"/>
</dbReference>
<dbReference type="CDD" id="cd17359">
    <property type="entry name" value="MFS_XylE_like"/>
    <property type="match status" value="1"/>
</dbReference>
<dbReference type="GO" id="GO:0005886">
    <property type="term" value="C:plasma membrane"/>
    <property type="evidence" value="ECO:0007669"/>
    <property type="project" value="UniProtKB-SubCell"/>
</dbReference>
<keyword evidence="3 9" id="KW-0813">Transport</keyword>
<dbReference type="PROSITE" id="PS00217">
    <property type="entry name" value="SUGAR_TRANSPORT_2"/>
    <property type="match status" value="1"/>
</dbReference>
<feature type="transmembrane region" description="Helical" evidence="10">
    <location>
        <begin position="169"/>
        <end position="191"/>
    </location>
</feature>
<dbReference type="RefSeq" id="WP_131853665.1">
    <property type="nucleotide sequence ID" value="NZ_SKFH01000039.1"/>
</dbReference>
<keyword evidence="4" id="KW-1003">Cell membrane</keyword>
<dbReference type="NCBIfam" id="TIGR00879">
    <property type="entry name" value="SP"/>
    <property type="match status" value="1"/>
</dbReference>
<sequence length="459" mass="49391">MNASLHLRLVALIAAIGGLLFGYDTAVISGAIGSLSHYFSLSPAEVGWAISSALVGCLAGALGADPCSTRLGRKASMALAALLFLAGSIGTALPESFAVFVWFRIVGGIGVGLASMVVPMYIAEIAPADKRGALVAYNQLAIVIGIVVVYFVNYYIALQGSDEWNHTVGWRWMFASEAIPALLYGALVLVVPESPRWLLMRGRGERAQRVLERFHQPAAATLIAAEISGSLTQRSDASWRSLMQPHLRRALWTGIGLSVFQQVTGINAILYYAPEIFKSFGSSANASLLETSYLGVINLVFTIISIFLVDRVGRRPLLLAGTGGMLLALAVVGAAAYTGSVSGWLLPFLLLFMASFSISWGPVVWVLLSEIFPNSVRSLALSIAVFIQWAANFAVSQTFPLLTGSKALNERFHGAAPFLLFAVLCVGAFIFVRRFVPETRNKTLEQMQDLWQAQTAPEK</sequence>